<dbReference type="AlphaFoldDB" id="A0AA36FWB4"/>
<feature type="transmembrane region" description="Helical" evidence="7">
    <location>
        <begin position="552"/>
        <end position="570"/>
    </location>
</feature>
<dbReference type="Proteomes" id="UP001177023">
    <property type="component" value="Unassembled WGS sequence"/>
</dbReference>
<dbReference type="Gene3D" id="1.20.1250.20">
    <property type="entry name" value="MFS general substrate transporter like domains"/>
    <property type="match status" value="1"/>
</dbReference>
<feature type="transmembrane region" description="Helical" evidence="7">
    <location>
        <begin position="371"/>
        <end position="392"/>
    </location>
</feature>
<name>A0AA36FWB4_9BILA</name>
<evidence type="ECO:0000313" key="10">
    <source>
        <dbReference type="Proteomes" id="UP001177023"/>
    </source>
</evidence>
<feature type="transmembrane region" description="Helical" evidence="7">
    <location>
        <begin position="510"/>
        <end position="532"/>
    </location>
</feature>
<keyword evidence="10" id="KW-1185">Reference proteome</keyword>
<feature type="transmembrane region" description="Helical" evidence="7">
    <location>
        <begin position="321"/>
        <end position="339"/>
    </location>
</feature>
<feature type="transmembrane region" description="Helical" evidence="7">
    <location>
        <begin position="346"/>
        <end position="365"/>
    </location>
</feature>
<dbReference type="PROSITE" id="PS00615">
    <property type="entry name" value="C_TYPE_LECTIN_1"/>
    <property type="match status" value="1"/>
</dbReference>
<proteinExistence type="predicted"/>
<accession>A0AA36FWB4</accession>
<feature type="transmembrane region" description="Helical" evidence="7">
    <location>
        <begin position="430"/>
        <end position="449"/>
    </location>
</feature>
<feature type="compositionally biased region" description="Low complexity" evidence="6">
    <location>
        <begin position="730"/>
        <end position="739"/>
    </location>
</feature>
<keyword evidence="2 7" id="KW-0812">Transmembrane</keyword>
<dbReference type="Gene3D" id="3.10.100.10">
    <property type="entry name" value="Mannose-Binding Protein A, subunit A"/>
    <property type="match status" value="1"/>
</dbReference>
<feature type="transmembrane region" description="Helical" evidence="7">
    <location>
        <begin position="582"/>
        <end position="601"/>
    </location>
</feature>
<dbReference type="Pfam" id="PF00083">
    <property type="entry name" value="Sugar_tr"/>
    <property type="match status" value="1"/>
</dbReference>
<evidence type="ECO:0000256" key="2">
    <source>
        <dbReference type="ARBA" id="ARBA00022692"/>
    </source>
</evidence>
<comment type="subcellular location">
    <subcellularLocation>
        <location evidence="1">Membrane</location>
        <topology evidence="1">Multi-pass membrane protein</topology>
    </subcellularLocation>
</comment>
<dbReference type="GO" id="GO:0016020">
    <property type="term" value="C:membrane"/>
    <property type="evidence" value="ECO:0007669"/>
    <property type="project" value="UniProtKB-SubCell"/>
</dbReference>
<evidence type="ECO:0000259" key="8">
    <source>
        <dbReference type="PROSITE" id="PS50041"/>
    </source>
</evidence>
<dbReference type="EMBL" id="CATQJA010001446">
    <property type="protein sequence ID" value="CAJ0567292.1"/>
    <property type="molecule type" value="Genomic_DNA"/>
</dbReference>
<feature type="region of interest" description="Disordered" evidence="6">
    <location>
        <begin position="720"/>
        <end position="749"/>
    </location>
</feature>
<dbReference type="InterPro" id="IPR016187">
    <property type="entry name" value="CTDL_fold"/>
</dbReference>
<dbReference type="PANTHER" id="PTHR24064">
    <property type="entry name" value="SOLUTE CARRIER FAMILY 22 MEMBER"/>
    <property type="match status" value="1"/>
</dbReference>
<feature type="transmembrane region" description="Helical" evidence="7">
    <location>
        <begin position="613"/>
        <end position="633"/>
    </location>
</feature>
<feature type="domain" description="C-type lectin" evidence="8">
    <location>
        <begin position="1"/>
        <end position="93"/>
    </location>
</feature>
<dbReference type="InterPro" id="IPR005828">
    <property type="entry name" value="MFS_sugar_transport-like"/>
</dbReference>
<organism evidence="9 10">
    <name type="scientific">Mesorhabditis spiculigera</name>
    <dbReference type="NCBI Taxonomy" id="96644"/>
    <lineage>
        <taxon>Eukaryota</taxon>
        <taxon>Metazoa</taxon>
        <taxon>Ecdysozoa</taxon>
        <taxon>Nematoda</taxon>
        <taxon>Chromadorea</taxon>
        <taxon>Rhabditida</taxon>
        <taxon>Rhabditina</taxon>
        <taxon>Rhabditomorpha</taxon>
        <taxon>Rhabditoidea</taxon>
        <taxon>Rhabditidae</taxon>
        <taxon>Mesorhabditinae</taxon>
        <taxon>Mesorhabditis</taxon>
    </lineage>
</organism>
<keyword evidence="4 7" id="KW-0472">Membrane</keyword>
<evidence type="ECO:0000256" key="7">
    <source>
        <dbReference type="SAM" id="Phobius"/>
    </source>
</evidence>
<evidence type="ECO:0000256" key="3">
    <source>
        <dbReference type="ARBA" id="ARBA00022989"/>
    </source>
</evidence>
<keyword evidence="5" id="KW-1015">Disulfide bond</keyword>
<dbReference type="Pfam" id="PF00059">
    <property type="entry name" value="Lectin_C"/>
    <property type="match status" value="1"/>
</dbReference>
<evidence type="ECO:0000256" key="4">
    <source>
        <dbReference type="ARBA" id="ARBA00023136"/>
    </source>
</evidence>
<protein>
    <recommendedName>
        <fullName evidence="8">C-type lectin domain-containing protein</fullName>
    </recommendedName>
</protein>
<gene>
    <name evidence="9" type="ORF">MSPICULIGERA_LOCUS5848</name>
</gene>
<reference evidence="9" key="1">
    <citation type="submission" date="2023-06" db="EMBL/GenBank/DDBJ databases">
        <authorList>
            <person name="Delattre M."/>
        </authorList>
    </citation>
    <scope>NUCLEOTIDE SEQUENCE</scope>
    <source>
        <strain evidence="9">AF72</strain>
    </source>
</reference>
<dbReference type="InterPro" id="IPR018378">
    <property type="entry name" value="C-type_lectin_CS"/>
</dbReference>
<evidence type="ECO:0000256" key="6">
    <source>
        <dbReference type="SAM" id="MobiDB-lite"/>
    </source>
</evidence>
<dbReference type="SUPFAM" id="SSF103473">
    <property type="entry name" value="MFS general substrate transporter"/>
    <property type="match status" value="1"/>
</dbReference>
<dbReference type="InterPro" id="IPR001304">
    <property type="entry name" value="C-type_lectin-like"/>
</dbReference>
<keyword evidence="3 7" id="KW-1133">Transmembrane helix</keyword>
<dbReference type="CDD" id="cd00037">
    <property type="entry name" value="CLECT"/>
    <property type="match status" value="1"/>
</dbReference>
<feature type="transmembrane region" description="Helical" evidence="7">
    <location>
        <begin position="232"/>
        <end position="253"/>
    </location>
</feature>
<comment type="caution">
    <text evidence="9">The sequence shown here is derived from an EMBL/GenBank/DDBJ whole genome shotgun (WGS) entry which is preliminary data.</text>
</comment>
<evidence type="ECO:0000256" key="5">
    <source>
        <dbReference type="ARBA" id="ARBA00023157"/>
    </source>
</evidence>
<sequence length="770" mass="86443">MATIHSAAENAFVIGMGSPEVFGARSNLLWLGSARTDPSKYGFAWVDKSKMNYVNWDDQYMDDTGGIESCLIMHPSGRWNDARCTDTFRAICQKDMNRSAKLVDKNPYKAGSRFNMTITVSGANQVTVAYGSGASWTGKTWKQTGELASLTAVRRFECYGQLQTVVLTGSNLVGNTATDYEDVCPLFGSEINKQFGRDGKDQKNGSTDKGKWSGDVKMAAGRIDKYLNLGRYALLVCVTCELIFLMQAGNFLFMAFGGEPPHIVGCDYRNGTKVMMAEEEMVCREMRTGQCKPILDYSFNSINVEFDFLCPENAKVIKDSTSLQLLGNLIGALIFGPVSDRWGRKWTMLACVFFSGVFGFASSYAPGYWSFTVLRAFTIFFNVGHQVIITVFMCETLPAKHRMWLNFILNWSPNIIIVTAMAWTVQDWRWLQRSLGLLGIPISIMMYFCKEPVYWLVRQGRLDDAMKVVEETSKMDGIEYDPVPLRKLFEEEREACKRTAGKSYFYQHLFYTWTLVSYSATMYFSYICVGAVTYGLFFNLEKLSGTIYEKMVMLSICRTVLNMTLAALDYKIECLGRLKAHYMFAVYVVFGLGCVVVMQYTGFDREFDDVVKYLALTAISVAAMILLTNQVVVSEIYPTPIRNKAFAVAQMSNNTGSVIGVQLFKLTEVHRAIPFGVLMVMVAMETLLCSRFIPESKNKPLVEHMPSADESFWTCCNKGEKNRRKRERTNSSTATNSTEESQKSSEADCSVSVSMVSAYQASASDSSKSD</sequence>
<dbReference type="InterPro" id="IPR036259">
    <property type="entry name" value="MFS_trans_sf"/>
</dbReference>
<dbReference type="GO" id="GO:0022857">
    <property type="term" value="F:transmembrane transporter activity"/>
    <property type="evidence" value="ECO:0007669"/>
    <property type="project" value="InterPro"/>
</dbReference>
<feature type="transmembrane region" description="Helical" evidence="7">
    <location>
        <begin position="404"/>
        <end position="424"/>
    </location>
</feature>
<evidence type="ECO:0000256" key="1">
    <source>
        <dbReference type="ARBA" id="ARBA00004141"/>
    </source>
</evidence>
<feature type="non-terminal residue" evidence="9">
    <location>
        <position position="1"/>
    </location>
</feature>
<dbReference type="InterPro" id="IPR016186">
    <property type="entry name" value="C-type_lectin-like/link_sf"/>
</dbReference>
<evidence type="ECO:0000313" key="9">
    <source>
        <dbReference type="EMBL" id="CAJ0567292.1"/>
    </source>
</evidence>
<dbReference type="SUPFAM" id="SSF56436">
    <property type="entry name" value="C-type lectin-like"/>
    <property type="match status" value="1"/>
</dbReference>
<dbReference type="PROSITE" id="PS50041">
    <property type="entry name" value="C_TYPE_LECTIN_2"/>
    <property type="match status" value="1"/>
</dbReference>